<name>A0A919VRA8_9ACTN</name>
<dbReference type="GO" id="GO:0004312">
    <property type="term" value="F:fatty acid synthase activity"/>
    <property type="evidence" value="ECO:0007669"/>
    <property type="project" value="TreeGrafter"/>
</dbReference>
<dbReference type="PANTHER" id="PTHR43775">
    <property type="entry name" value="FATTY ACID SYNTHASE"/>
    <property type="match status" value="1"/>
</dbReference>
<dbReference type="Pfam" id="PF08659">
    <property type="entry name" value="KR"/>
    <property type="match status" value="1"/>
</dbReference>
<dbReference type="InterPro" id="IPR049551">
    <property type="entry name" value="PKS_DH_C"/>
</dbReference>
<dbReference type="Pfam" id="PF21089">
    <property type="entry name" value="PKS_DH_N"/>
    <property type="match status" value="1"/>
</dbReference>
<dbReference type="PANTHER" id="PTHR43775:SF51">
    <property type="entry name" value="INACTIVE PHENOLPHTHIOCEROL SYNTHESIS POLYKETIDE SYNTHASE TYPE I PKS1-RELATED"/>
    <property type="match status" value="1"/>
</dbReference>
<feature type="domain" description="Ketoreductase" evidence="3">
    <location>
        <begin position="522"/>
        <end position="745"/>
    </location>
</feature>
<dbReference type="InterPro" id="IPR057326">
    <property type="entry name" value="KR_dom"/>
</dbReference>
<feature type="region of interest" description="Disordered" evidence="2">
    <location>
        <begin position="1"/>
        <end position="26"/>
    </location>
</feature>
<dbReference type="Gene3D" id="3.40.50.720">
    <property type="entry name" value="NAD(P)-binding Rossmann-like Domain"/>
    <property type="match status" value="1"/>
</dbReference>
<feature type="compositionally biased region" description="Basic and acidic residues" evidence="2">
    <location>
        <begin position="102"/>
        <end position="114"/>
    </location>
</feature>
<feature type="region of interest" description="Disordered" evidence="2">
    <location>
        <begin position="63"/>
        <end position="325"/>
    </location>
</feature>
<dbReference type="Gene3D" id="3.10.129.110">
    <property type="entry name" value="Polyketide synthase dehydratase"/>
    <property type="match status" value="1"/>
</dbReference>
<sequence length="1034" mass="106129">MPSTPHVPQSAAPVSAAPAQSPDPPGWETLELARHSAEAHATFQRLMTEAHLEYLRVIEALTGRPAEPDRPTRAPANTPAGRWAAPATSPNRRAWPAAGTNRRAEPVTGAEHRAGPQPPATGAEHRTGTLRPTAGPDPRAGALPPAAGTDQRAGTMPPAAGVDHRAGPVPPTPDTERRTGLPAEPQGPATSPTAVPAQPDRQGTATETVAPDATTERDPGEAAPAAETAEAARTAPADGTTATDATGPGEATERDPMDPDPADTGFIEPTFPGLAGFDFGAAPADPADLTQADPADLTHADPAGLTHADPAGFLRTRPSGLTQTGPQEVDVVRLTMSWAQTPLGGLAPPGLHAGPVHVVDGGSGLATAVAAELTARGLAAEVATHPGLGGVIFLGGMARPASTEEAIQAQLTALWLARNGKDRGIFVTVADTVSGRAGAWLGGLVGLVGAVGRDRPSASAIAIECERGDRDPAAVAVLIADELTRGAGAQRVRVAADGTRSVGRLVSAGAGAPRERIIGPDSVIVASGEARGFCGAALVELARSARCRLVLLGRTPLAAEPEHLAGAADEVSLMRKFAAGTGGPDGLAGMRLRARAVLATREIRQTIAACVAAGAEARYVHADDRDADRLMAELDLVRSEWGPITGVLHCAEVVADRRPGEKSAADADRALSTHLAGLPALLAATAQDPLDTLMLFSSVAGWSGDLGDGTQALIGATLDRIAEAEQRRRPGCLVRALAWDPAGEAGPVPGDAGTVPVHARAAAFVAELAVDGPAHIVLTPRSTVPDRAQPASVAVDAGTHPWLADHRPQDVAILPLAAGLGWMAAAARVREQDAVLTGVRVLRPVATEHPQTIGVTVFGREVWLSNDAGEPCFRAGFGAPGPDREWRPAGDPARFPGSSVYAGRPLFHGPRLHVVRSLGEIGPEGVVGTVLGARAMGWPDDDLPVDLAALDGALQLSGVWAMDEHRPVLPMGVAECRIHRWGRLPGPALCIVADGHHDDRGARCDAALVGPDGELWAELLGIEFTAPPGPLSGR</sequence>
<organism evidence="4 5">
    <name type="scientific">Actinoplanes auranticolor</name>
    <dbReference type="NCBI Taxonomy" id="47988"/>
    <lineage>
        <taxon>Bacteria</taxon>
        <taxon>Bacillati</taxon>
        <taxon>Actinomycetota</taxon>
        <taxon>Actinomycetes</taxon>
        <taxon>Micromonosporales</taxon>
        <taxon>Micromonosporaceae</taxon>
        <taxon>Actinoplanes</taxon>
    </lineage>
</organism>
<dbReference type="GO" id="GO:0006633">
    <property type="term" value="P:fatty acid biosynthetic process"/>
    <property type="evidence" value="ECO:0007669"/>
    <property type="project" value="TreeGrafter"/>
</dbReference>
<evidence type="ECO:0000313" key="4">
    <source>
        <dbReference type="EMBL" id="GIM72700.1"/>
    </source>
</evidence>
<dbReference type="SMART" id="SM00822">
    <property type="entry name" value="PKS_KR"/>
    <property type="match status" value="1"/>
</dbReference>
<protein>
    <recommendedName>
        <fullName evidence="3">Ketoreductase domain-containing protein</fullName>
    </recommendedName>
</protein>
<keyword evidence="1" id="KW-0808">Transferase</keyword>
<evidence type="ECO:0000256" key="2">
    <source>
        <dbReference type="SAM" id="MobiDB-lite"/>
    </source>
</evidence>
<dbReference type="EMBL" id="BOQL01000042">
    <property type="protein sequence ID" value="GIM72700.1"/>
    <property type="molecule type" value="Genomic_DNA"/>
</dbReference>
<dbReference type="InterPro" id="IPR050091">
    <property type="entry name" value="PKS_NRPS_Biosynth_Enz"/>
</dbReference>
<feature type="compositionally biased region" description="Low complexity" evidence="2">
    <location>
        <begin position="221"/>
        <end position="250"/>
    </location>
</feature>
<dbReference type="Pfam" id="PF14765">
    <property type="entry name" value="PS-DH"/>
    <property type="match status" value="1"/>
</dbReference>
<evidence type="ECO:0000259" key="3">
    <source>
        <dbReference type="SMART" id="SM00822"/>
    </source>
</evidence>
<dbReference type="RefSeq" id="WP_212991158.1">
    <property type="nucleotide sequence ID" value="NZ_BAABEA010000002.1"/>
</dbReference>
<proteinExistence type="predicted"/>
<keyword evidence="5" id="KW-1185">Reference proteome</keyword>
<dbReference type="InterPro" id="IPR036291">
    <property type="entry name" value="NAD(P)-bd_dom_sf"/>
</dbReference>
<feature type="compositionally biased region" description="Low complexity" evidence="2">
    <location>
        <begin position="7"/>
        <end position="20"/>
    </location>
</feature>
<gene>
    <name evidence="4" type="ORF">Aau02nite_52300</name>
</gene>
<dbReference type="SUPFAM" id="SSF51735">
    <property type="entry name" value="NAD(P)-binding Rossmann-fold domains"/>
    <property type="match status" value="1"/>
</dbReference>
<evidence type="ECO:0000256" key="1">
    <source>
        <dbReference type="ARBA" id="ARBA00022679"/>
    </source>
</evidence>
<evidence type="ECO:0000313" key="5">
    <source>
        <dbReference type="Proteomes" id="UP000681340"/>
    </source>
</evidence>
<dbReference type="AlphaFoldDB" id="A0A919VRA8"/>
<dbReference type="InterPro" id="IPR042104">
    <property type="entry name" value="PKS_dehydratase_sf"/>
</dbReference>
<reference evidence="4" key="1">
    <citation type="submission" date="2021-03" db="EMBL/GenBank/DDBJ databases">
        <title>Whole genome shotgun sequence of Actinoplanes auranticolor NBRC 12245.</title>
        <authorList>
            <person name="Komaki H."/>
            <person name="Tamura T."/>
        </authorList>
    </citation>
    <scope>NUCLEOTIDE SEQUENCE</scope>
    <source>
        <strain evidence="4">NBRC 12245</strain>
    </source>
</reference>
<dbReference type="InterPro" id="IPR049552">
    <property type="entry name" value="PKS_DH_N"/>
</dbReference>
<dbReference type="InterPro" id="IPR013968">
    <property type="entry name" value="PKS_KR"/>
</dbReference>
<accession>A0A919VRA8</accession>
<dbReference type="Proteomes" id="UP000681340">
    <property type="component" value="Unassembled WGS sequence"/>
</dbReference>
<comment type="caution">
    <text evidence="4">The sequence shown here is derived from an EMBL/GenBank/DDBJ whole genome shotgun (WGS) entry which is preliminary data.</text>
</comment>
<feature type="compositionally biased region" description="Low complexity" evidence="2">
    <location>
        <begin position="271"/>
        <end position="289"/>
    </location>
</feature>